<feature type="transmembrane region" description="Helical" evidence="7">
    <location>
        <begin position="47"/>
        <end position="65"/>
    </location>
</feature>
<evidence type="ECO:0000259" key="8">
    <source>
        <dbReference type="Pfam" id="PF13491"/>
    </source>
</evidence>
<feature type="domain" description="FtsK alpha" evidence="9">
    <location>
        <begin position="282"/>
        <end position="361"/>
    </location>
</feature>
<evidence type="ECO:0000256" key="1">
    <source>
        <dbReference type="ARBA" id="ARBA00004651"/>
    </source>
</evidence>
<dbReference type="Gene3D" id="3.30.980.40">
    <property type="match status" value="1"/>
</dbReference>
<evidence type="ECO:0000256" key="3">
    <source>
        <dbReference type="ARBA" id="ARBA00022692"/>
    </source>
</evidence>
<evidence type="ECO:0000256" key="7">
    <source>
        <dbReference type="SAM" id="Phobius"/>
    </source>
</evidence>
<dbReference type="Proteomes" id="UP000231195">
    <property type="component" value="Unassembled WGS sequence"/>
</dbReference>
<gene>
    <name evidence="10" type="ORF">CO179_01270</name>
</gene>
<sequence length="363" mass="40250">MAKKKASVDEPKKKRGRPRKEDVEKRDIEEKKEKRFSWDEADTTQRGLLVIFLFAAAAISVLSFIESAGEAGVWIDRVLGWGLGWGRYVAPVIFVGLGYAFLHPDKYQVKVLNYIGITLFLLSGLALLHLAIPFDDFVEAAKAGRGGGFIGIILSYFLIRFTGIWVTIIILIGLFVGSWLIMLNTSLRGLIKGIRRFGFLGGVGSWLRQRAHASVNGYNIATDDEEIKEEEDLEPEMYEVDGSEQDSASAFSSKELAASQKIDEKDLEQTTFVPSKKPRRMPKIDLPLTLLSDKNEKPTSGDIEANKEKIQKSLESFGIEVEMGDVSVGPMVSQYTLKPADGVKLTQITTLHNDISLSLAAHP</sequence>
<organism evidence="10 11">
    <name type="scientific">candidate division WWE3 bacterium CG_4_9_14_3_um_filter_39_7</name>
    <dbReference type="NCBI Taxonomy" id="1975080"/>
    <lineage>
        <taxon>Bacteria</taxon>
        <taxon>Katanobacteria</taxon>
    </lineage>
</organism>
<accession>A0A2M7X3S8</accession>
<evidence type="ECO:0008006" key="12">
    <source>
        <dbReference type="Google" id="ProtNLM"/>
    </source>
</evidence>
<protein>
    <recommendedName>
        <fullName evidence="12">FtsK alpha domain-containing protein</fullName>
    </recommendedName>
</protein>
<evidence type="ECO:0000256" key="5">
    <source>
        <dbReference type="ARBA" id="ARBA00023136"/>
    </source>
</evidence>
<evidence type="ECO:0000256" key="6">
    <source>
        <dbReference type="SAM" id="MobiDB-lite"/>
    </source>
</evidence>
<feature type="domain" description="DNA translocase FtsK 4TM region" evidence="8">
    <location>
        <begin position="68"/>
        <end position="193"/>
    </location>
</feature>
<keyword evidence="5 7" id="KW-0472">Membrane</keyword>
<dbReference type="EMBL" id="PFWZ01000055">
    <property type="protein sequence ID" value="PJA40834.1"/>
    <property type="molecule type" value="Genomic_DNA"/>
</dbReference>
<dbReference type="InterPro" id="IPR050206">
    <property type="entry name" value="FtsK/SpoIIIE/SftA"/>
</dbReference>
<feature type="transmembrane region" description="Helical" evidence="7">
    <location>
        <begin position="152"/>
        <end position="182"/>
    </location>
</feature>
<reference evidence="11" key="1">
    <citation type="submission" date="2017-09" db="EMBL/GenBank/DDBJ databases">
        <title>Depth-based differentiation of microbial function through sediment-hosted aquifers and enrichment of novel symbionts in the deep terrestrial subsurface.</title>
        <authorList>
            <person name="Probst A.J."/>
            <person name="Ladd B."/>
            <person name="Jarett J.K."/>
            <person name="Geller-Mcgrath D.E."/>
            <person name="Sieber C.M.K."/>
            <person name="Emerson J.B."/>
            <person name="Anantharaman K."/>
            <person name="Thomas B.C."/>
            <person name="Malmstrom R."/>
            <person name="Stieglmeier M."/>
            <person name="Klingl A."/>
            <person name="Woyke T."/>
            <person name="Ryan C.M."/>
            <person name="Banfield J.F."/>
        </authorList>
    </citation>
    <scope>NUCLEOTIDE SEQUENCE [LARGE SCALE GENOMIC DNA]</scope>
</reference>
<feature type="compositionally biased region" description="Basic and acidic residues" evidence="6">
    <location>
        <begin position="1"/>
        <end position="12"/>
    </location>
</feature>
<evidence type="ECO:0000256" key="2">
    <source>
        <dbReference type="ARBA" id="ARBA00022475"/>
    </source>
</evidence>
<proteinExistence type="predicted"/>
<feature type="compositionally biased region" description="Basic and acidic residues" evidence="6">
    <location>
        <begin position="19"/>
        <end position="30"/>
    </location>
</feature>
<evidence type="ECO:0000259" key="9">
    <source>
        <dbReference type="Pfam" id="PF17854"/>
    </source>
</evidence>
<feature type="transmembrane region" description="Helical" evidence="7">
    <location>
        <begin position="85"/>
        <end position="102"/>
    </location>
</feature>
<dbReference type="GO" id="GO:0005886">
    <property type="term" value="C:plasma membrane"/>
    <property type="evidence" value="ECO:0007669"/>
    <property type="project" value="UniProtKB-SubCell"/>
</dbReference>
<keyword evidence="4 7" id="KW-1133">Transmembrane helix</keyword>
<evidence type="ECO:0000313" key="10">
    <source>
        <dbReference type="EMBL" id="PJA40834.1"/>
    </source>
</evidence>
<feature type="transmembrane region" description="Helical" evidence="7">
    <location>
        <begin position="111"/>
        <end position="132"/>
    </location>
</feature>
<feature type="region of interest" description="Disordered" evidence="6">
    <location>
        <begin position="1"/>
        <end position="30"/>
    </location>
</feature>
<dbReference type="PANTHER" id="PTHR22683">
    <property type="entry name" value="SPORULATION PROTEIN RELATED"/>
    <property type="match status" value="1"/>
</dbReference>
<evidence type="ECO:0000256" key="4">
    <source>
        <dbReference type="ARBA" id="ARBA00022989"/>
    </source>
</evidence>
<dbReference type="Pfam" id="PF17854">
    <property type="entry name" value="FtsK_alpha"/>
    <property type="match status" value="1"/>
</dbReference>
<dbReference type="Pfam" id="PF13491">
    <property type="entry name" value="FtsK_4TM"/>
    <property type="match status" value="1"/>
</dbReference>
<dbReference type="AlphaFoldDB" id="A0A2M7X3S8"/>
<evidence type="ECO:0000313" key="11">
    <source>
        <dbReference type="Proteomes" id="UP000231195"/>
    </source>
</evidence>
<name>A0A2M7X3S8_UNCKA</name>
<comment type="caution">
    <text evidence="10">The sequence shown here is derived from an EMBL/GenBank/DDBJ whole genome shotgun (WGS) entry which is preliminary data.</text>
</comment>
<comment type="subcellular location">
    <subcellularLocation>
        <location evidence="1">Cell membrane</location>
        <topology evidence="1">Multi-pass membrane protein</topology>
    </subcellularLocation>
</comment>
<feature type="non-terminal residue" evidence="10">
    <location>
        <position position="363"/>
    </location>
</feature>
<dbReference type="InterPro" id="IPR025199">
    <property type="entry name" value="FtsK_4TM"/>
</dbReference>
<keyword evidence="2" id="KW-1003">Cell membrane</keyword>
<dbReference type="InterPro" id="IPR041027">
    <property type="entry name" value="FtsK_alpha"/>
</dbReference>
<keyword evidence="3 7" id="KW-0812">Transmembrane</keyword>
<dbReference type="PANTHER" id="PTHR22683:SF41">
    <property type="entry name" value="DNA TRANSLOCASE FTSK"/>
    <property type="match status" value="1"/>
</dbReference>